<keyword evidence="2" id="KW-1133">Transmembrane helix</keyword>
<evidence type="ECO:0000256" key="3">
    <source>
        <dbReference type="SAM" id="SignalP"/>
    </source>
</evidence>
<keyword evidence="1" id="KW-0175">Coiled coil</keyword>
<keyword evidence="2" id="KW-0812">Transmembrane</keyword>
<dbReference type="EMBL" id="JADEYP010000015">
    <property type="protein sequence ID" value="MCA5005412.1"/>
    <property type="molecule type" value="Genomic_DNA"/>
</dbReference>
<evidence type="ECO:0000259" key="4">
    <source>
        <dbReference type="Pfam" id="PF14257"/>
    </source>
</evidence>
<dbReference type="Pfam" id="PF14257">
    <property type="entry name" value="DUF4349"/>
    <property type="match status" value="1"/>
</dbReference>
<evidence type="ECO:0000313" key="6">
    <source>
        <dbReference type="Proteomes" id="UP001165302"/>
    </source>
</evidence>
<evidence type="ECO:0000256" key="2">
    <source>
        <dbReference type="SAM" id="Phobius"/>
    </source>
</evidence>
<feature type="transmembrane region" description="Helical" evidence="2">
    <location>
        <begin position="266"/>
        <end position="287"/>
    </location>
</feature>
<dbReference type="InterPro" id="IPR025645">
    <property type="entry name" value="DUF4349"/>
</dbReference>
<organism evidence="5 6">
    <name type="scientific">Sphingobacterium bovistauri</name>
    <dbReference type="NCBI Taxonomy" id="2781959"/>
    <lineage>
        <taxon>Bacteria</taxon>
        <taxon>Pseudomonadati</taxon>
        <taxon>Bacteroidota</taxon>
        <taxon>Sphingobacteriia</taxon>
        <taxon>Sphingobacteriales</taxon>
        <taxon>Sphingobacteriaceae</taxon>
        <taxon>Sphingobacterium</taxon>
    </lineage>
</organism>
<keyword evidence="3" id="KW-0732">Signal</keyword>
<dbReference type="RefSeq" id="WP_225553109.1">
    <property type="nucleotide sequence ID" value="NZ_JADEYP010000015.1"/>
</dbReference>
<protein>
    <submittedName>
        <fullName evidence="5">DUF4349 domain-containing protein</fullName>
    </submittedName>
</protein>
<comment type="caution">
    <text evidence="5">The sequence shown here is derived from an EMBL/GenBank/DDBJ whole genome shotgun (WGS) entry which is preliminary data.</text>
</comment>
<feature type="coiled-coil region" evidence="1">
    <location>
        <begin position="190"/>
        <end position="224"/>
    </location>
</feature>
<sequence length="297" mass="33783">MKRYFIYTGVLAALLMSCNHSSENKNNIPETLATTEEYVADGVSNINSDKILLSSESNEAPSSPVANNSNTNLDKQSLKTIKIIRNGNLSVESKDIKKTKQRLDDFIKKVEGYYEQETTSAGSTYTNLNLIVRIPSEKFDSFITSIEKGDDKLTNKSIKTEDVSLQYYDVESRIKSKRTYLEHYQKMVSSAKSVEDLLKIQEQIRQLQEDIESNESLFKNLANQISYSTIAIDIFHSESGGSVYSETLFSQIKDSFIAGWNLIREIFLGIITIWPIILIAISLIIGWKKYKKKRINK</sequence>
<feature type="signal peptide" evidence="3">
    <location>
        <begin position="1"/>
        <end position="22"/>
    </location>
</feature>
<evidence type="ECO:0000256" key="1">
    <source>
        <dbReference type="SAM" id="Coils"/>
    </source>
</evidence>
<dbReference type="PROSITE" id="PS51257">
    <property type="entry name" value="PROKAR_LIPOPROTEIN"/>
    <property type="match status" value="1"/>
</dbReference>
<feature type="chain" id="PRO_5046819060" evidence="3">
    <location>
        <begin position="23"/>
        <end position="297"/>
    </location>
</feature>
<keyword evidence="6" id="KW-1185">Reference proteome</keyword>
<name>A0ABS7Z782_9SPHI</name>
<gene>
    <name evidence="5" type="ORF">IPZ78_09625</name>
</gene>
<keyword evidence="2" id="KW-0472">Membrane</keyword>
<accession>A0ABS7Z782</accession>
<proteinExistence type="predicted"/>
<feature type="domain" description="DUF4349" evidence="4">
    <location>
        <begin position="82"/>
        <end position="285"/>
    </location>
</feature>
<reference evidence="5" key="1">
    <citation type="submission" date="2020-10" db="EMBL/GenBank/DDBJ databases">
        <authorList>
            <person name="Lu T."/>
            <person name="Wang Q."/>
            <person name="Han X."/>
        </authorList>
    </citation>
    <scope>NUCLEOTIDE SEQUENCE</scope>
    <source>
        <strain evidence="5">WQ 366</strain>
    </source>
</reference>
<evidence type="ECO:0000313" key="5">
    <source>
        <dbReference type="EMBL" id="MCA5005412.1"/>
    </source>
</evidence>
<dbReference type="Proteomes" id="UP001165302">
    <property type="component" value="Unassembled WGS sequence"/>
</dbReference>